<keyword evidence="1" id="KW-1133">Transmembrane helix</keyword>
<keyword evidence="1" id="KW-0472">Membrane</keyword>
<gene>
    <name evidence="2" type="ORF">UFOVP45_107</name>
</gene>
<keyword evidence="1" id="KW-0812">Transmembrane</keyword>
<dbReference type="EMBL" id="LR796175">
    <property type="protein sequence ID" value="CAB4124031.1"/>
    <property type="molecule type" value="Genomic_DNA"/>
</dbReference>
<proteinExistence type="predicted"/>
<name>A0A6J5KQ64_9CAUD</name>
<accession>A0A6J5KQ64</accession>
<reference evidence="2" key="1">
    <citation type="submission" date="2020-04" db="EMBL/GenBank/DDBJ databases">
        <authorList>
            <person name="Chiriac C."/>
            <person name="Salcher M."/>
            <person name="Ghai R."/>
            <person name="Kavagutti S V."/>
        </authorList>
    </citation>
    <scope>NUCLEOTIDE SEQUENCE</scope>
</reference>
<sequence length="58" mass="6223">MSEHAIGLLRSVAGGLGFVGVFGFCLDASEYPVLVGLITSSILLYTFTFTKKKVTTHE</sequence>
<evidence type="ECO:0000256" key="1">
    <source>
        <dbReference type="SAM" id="Phobius"/>
    </source>
</evidence>
<organism evidence="2">
    <name type="scientific">uncultured Caudovirales phage</name>
    <dbReference type="NCBI Taxonomy" id="2100421"/>
    <lineage>
        <taxon>Viruses</taxon>
        <taxon>Duplodnaviria</taxon>
        <taxon>Heunggongvirae</taxon>
        <taxon>Uroviricota</taxon>
        <taxon>Caudoviricetes</taxon>
        <taxon>Peduoviridae</taxon>
        <taxon>Maltschvirus</taxon>
        <taxon>Maltschvirus maltsch</taxon>
    </lineage>
</organism>
<protein>
    <submittedName>
        <fullName evidence="2">Uncharacterized protein</fullName>
    </submittedName>
</protein>
<feature type="transmembrane region" description="Helical" evidence="1">
    <location>
        <begin position="31"/>
        <end position="50"/>
    </location>
</feature>
<evidence type="ECO:0000313" key="2">
    <source>
        <dbReference type="EMBL" id="CAB4124031.1"/>
    </source>
</evidence>
<feature type="transmembrane region" description="Helical" evidence="1">
    <location>
        <begin position="7"/>
        <end position="25"/>
    </location>
</feature>